<keyword evidence="6" id="KW-0497">Mitogen</keyword>
<evidence type="ECO:0000256" key="2">
    <source>
        <dbReference type="ARBA" id="ARBA00006686"/>
    </source>
</evidence>
<proteinExistence type="inferred from homology"/>
<gene>
    <name evidence="10" type="primary">PDGFB_1</name>
</gene>
<dbReference type="PANTHER" id="PTHR11633:SF1">
    <property type="entry name" value="LD28763P"/>
    <property type="match status" value="1"/>
</dbReference>
<evidence type="ECO:0000256" key="1">
    <source>
        <dbReference type="ARBA" id="ARBA00004613"/>
    </source>
</evidence>
<protein>
    <submittedName>
        <fullName evidence="10">Platelet-derived growth factor subunit B</fullName>
    </submittedName>
</protein>
<comment type="similarity">
    <text evidence="2 7">Belongs to the PDGF/VEGF growth factor family.</text>
</comment>
<dbReference type="InterPro" id="IPR004153">
    <property type="entry name" value="CXCXC_repeat"/>
</dbReference>
<evidence type="ECO:0000256" key="4">
    <source>
        <dbReference type="ARBA" id="ARBA00022729"/>
    </source>
</evidence>
<dbReference type="GO" id="GO:0051781">
    <property type="term" value="P:positive regulation of cell division"/>
    <property type="evidence" value="ECO:0007669"/>
    <property type="project" value="UniProtKB-KW"/>
</dbReference>
<dbReference type="EMBL" id="GFXV01002152">
    <property type="protein sequence ID" value="MBW13957.1"/>
    <property type="molecule type" value="Transcribed_RNA"/>
</dbReference>
<feature type="chain" id="PRO_5014137362" evidence="8">
    <location>
        <begin position="20"/>
        <end position="268"/>
    </location>
</feature>
<organism evidence="10">
    <name type="scientific">Melanaphis sacchari</name>
    <dbReference type="NCBI Taxonomy" id="742174"/>
    <lineage>
        <taxon>Eukaryota</taxon>
        <taxon>Metazoa</taxon>
        <taxon>Ecdysozoa</taxon>
        <taxon>Arthropoda</taxon>
        <taxon>Hexapoda</taxon>
        <taxon>Insecta</taxon>
        <taxon>Pterygota</taxon>
        <taxon>Neoptera</taxon>
        <taxon>Paraneoptera</taxon>
        <taxon>Hemiptera</taxon>
        <taxon>Sternorrhyncha</taxon>
        <taxon>Aphidomorpha</taxon>
        <taxon>Aphidoidea</taxon>
        <taxon>Aphididae</taxon>
        <taxon>Aphidini</taxon>
        <taxon>Melanaphis</taxon>
    </lineage>
</organism>
<dbReference type="GO" id="GO:0016020">
    <property type="term" value="C:membrane"/>
    <property type="evidence" value="ECO:0007669"/>
    <property type="project" value="InterPro"/>
</dbReference>
<keyword evidence="4 8" id="KW-0732">Signal</keyword>
<dbReference type="SMART" id="SM00141">
    <property type="entry name" value="PDGF"/>
    <property type="match status" value="1"/>
</dbReference>
<comment type="subcellular location">
    <subcellularLocation>
        <location evidence="1">Secreted</location>
    </subcellularLocation>
</comment>
<dbReference type="GO" id="GO:0005615">
    <property type="term" value="C:extracellular space"/>
    <property type="evidence" value="ECO:0007669"/>
    <property type="project" value="TreeGrafter"/>
</dbReference>
<dbReference type="GO" id="GO:0008083">
    <property type="term" value="F:growth factor activity"/>
    <property type="evidence" value="ECO:0007669"/>
    <property type="project" value="UniProtKB-KW"/>
</dbReference>
<evidence type="ECO:0000256" key="8">
    <source>
        <dbReference type="SAM" id="SignalP"/>
    </source>
</evidence>
<evidence type="ECO:0000256" key="7">
    <source>
        <dbReference type="RuleBase" id="RU003818"/>
    </source>
</evidence>
<evidence type="ECO:0000256" key="3">
    <source>
        <dbReference type="ARBA" id="ARBA00022525"/>
    </source>
</evidence>
<keyword evidence="3" id="KW-0964">Secreted</keyword>
<reference evidence="10" key="1">
    <citation type="submission" date="2017-10" db="EMBL/GenBank/DDBJ databases">
        <title>Transcriptome Assembly of Sugarcane Aphid Adults.</title>
        <authorList>
            <person name="Scully E.D."/>
            <person name="Palmer N.A."/>
            <person name="Geib S.M."/>
            <person name="Sarath G."/>
            <person name="Sattler S.E."/>
        </authorList>
    </citation>
    <scope>NUCLEOTIDE SEQUENCE</scope>
    <source>
        <tissue evidence="10">Whole body</tissue>
    </source>
</reference>
<dbReference type="InterPro" id="IPR000072">
    <property type="entry name" value="PDGF/VEGF_dom"/>
</dbReference>
<evidence type="ECO:0000259" key="9">
    <source>
        <dbReference type="PROSITE" id="PS50278"/>
    </source>
</evidence>
<dbReference type="GO" id="GO:0070851">
    <property type="term" value="F:growth factor receptor binding"/>
    <property type="evidence" value="ECO:0007669"/>
    <property type="project" value="TreeGrafter"/>
</dbReference>
<dbReference type="Pfam" id="PF03128">
    <property type="entry name" value="CXCXC"/>
    <property type="match status" value="1"/>
</dbReference>
<dbReference type="InterPro" id="IPR029034">
    <property type="entry name" value="Cystine-knot_cytokine"/>
</dbReference>
<dbReference type="Pfam" id="PF00341">
    <property type="entry name" value="PDGF"/>
    <property type="match status" value="1"/>
</dbReference>
<dbReference type="SUPFAM" id="SSF57501">
    <property type="entry name" value="Cystine-knot cytokines"/>
    <property type="match status" value="1"/>
</dbReference>
<dbReference type="PANTHER" id="PTHR11633">
    <property type="entry name" value="PLATELET-DERIVED GROWTH FACTOR"/>
    <property type="match status" value="1"/>
</dbReference>
<feature type="signal peptide" evidence="8">
    <location>
        <begin position="1"/>
        <end position="19"/>
    </location>
</feature>
<sequence>MCHTLILYLLLLVITTTTTFDKKYQFKLFKDSFNENIHNIYEHGPEQPCGGHIINSNSHKIKKFPEIPLDIIMELNQVKSVSELFQKFMPHINIHEILKYETNDGQNSTIIPKAASCTTENQTVSLRDDNNPNLYYSPPCTRVKRCGGCCGSSLVSCQPTKVEMLNFEVTILQYNETFTFKEKKIITVEQHEKCKCDCIIKEKDCKPSQRYNAKECQCICNNLDEEEECDNQGTKIWNSDTCSCQCIEEQECTTGYKFDYNTCSCELA</sequence>
<dbReference type="PROSITE" id="PS50278">
    <property type="entry name" value="PDGF_2"/>
    <property type="match status" value="1"/>
</dbReference>
<dbReference type="Gene3D" id="2.10.90.10">
    <property type="entry name" value="Cystine-knot cytokines"/>
    <property type="match status" value="1"/>
</dbReference>
<dbReference type="AlphaFoldDB" id="A0A2H8TIK2"/>
<keyword evidence="5 7" id="KW-0339">Growth factor</keyword>
<evidence type="ECO:0000313" key="10">
    <source>
        <dbReference type="EMBL" id="MBW13957.1"/>
    </source>
</evidence>
<dbReference type="GO" id="GO:0008284">
    <property type="term" value="P:positive regulation of cell population proliferation"/>
    <property type="evidence" value="ECO:0007669"/>
    <property type="project" value="TreeGrafter"/>
</dbReference>
<evidence type="ECO:0000256" key="5">
    <source>
        <dbReference type="ARBA" id="ARBA00023030"/>
    </source>
</evidence>
<accession>A0A2H8TIK2</accession>
<dbReference type="OrthoDB" id="8878063at2759"/>
<feature type="domain" description="Platelet-derived growth factor (PDGF) family profile" evidence="9">
    <location>
        <begin position="133"/>
        <end position="196"/>
    </location>
</feature>
<evidence type="ECO:0000256" key="6">
    <source>
        <dbReference type="ARBA" id="ARBA00023246"/>
    </source>
</evidence>
<name>A0A2H8TIK2_9HEMI</name>